<dbReference type="PANTHER" id="PTHR30146">
    <property type="entry name" value="LACI-RELATED TRANSCRIPTIONAL REPRESSOR"/>
    <property type="match status" value="1"/>
</dbReference>
<name>A0ABY4CH36_9BACL</name>
<keyword evidence="3" id="KW-0804">Transcription</keyword>
<proteinExistence type="predicted"/>
<dbReference type="Gene3D" id="1.10.260.40">
    <property type="entry name" value="lambda repressor-like DNA-binding domains"/>
    <property type="match status" value="1"/>
</dbReference>
<dbReference type="Pfam" id="PF13377">
    <property type="entry name" value="Peripla_BP_3"/>
    <property type="match status" value="1"/>
</dbReference>
<organism evidence="5 6">
    <name type="scientific">Fodinisporobacter ferrooxydans</name>
    <dbReference type="NCBI Taxonomy" id="2901836"/>
    <lineage>
        <taxon>Bacteria</taxon>
        <taxon>Bacillati</taxon>
        <taxon>Bacillota</taxon>
        <taxon>Bacilli</taxon>
        <taxon>Bacillales</taxon>
        <taxon>Alicyclobacillaceae</taxon>
        <taxon>Fodinisporobacter</taxon>
    </lineage>
</organism>
<dbReference type="InterPro" id="IPR000843">
    <property type="entry name" value="HTH_LacI"/>
</dbReference>
<feature type="domain" description="HTH lacI-type" evidence="4">
    <location>
        <begin position="2"/>
        <end position="56"/>
    </location>
</feature>
<keyword evidence="1" id="KW-0805">Transcription regulation</keyword>
<evidence type="ECO:0000313" key="6">
    <source>
        <dbReference type="Proteomes" id="UP000830167"/>
    </source>
</evidence>
<dbReference type="InterPro" id="IPR028082">
    <property type="entry name" value="Peripla_BP_I"/>
</dbReference>
<sequence>MATRQDVAKLAGVSPSTVSRVINENGYVAEDVRKRVKQAIQELNYIPNRVARSLRMQKCRQIACITPSISNSFYHEIVMGIEEIALENGYTFSLYNLTYEKREYLKLILEGFHDGVILLQPSEVEKILPLEQIAKHLPISMYCDRREVAAIPHVYVNLRRAMRKNVSHLIRLGHRDIIFLGYEFHAPEENPRFQGYVDAMNEFGLPILPHHQQFIPDLKDTLTVGYQKMIEFLERGMTCTAVVASNDLLAVGAMRAFTERGMRVPDDVSITGVDDSEISRLITPSLSTIGIPKQEIGNLLMRQLLDQINGMQTVYPAIEVSTELIMRESVMKKKIKIE</sequence>
<dbReference type="Pfam" id="PF00356">
    <property type="entry name" value="LacI"/>
    <property type="match status" value="1"/>
</dbReference>
<dbReference type="PANTHER" id="PTHR30146:SF109">
    <property type="entry name" value="HTH-TYPE TRANSCRIPTIONAL REGULATOR GALS"/>
    <property type="match status" value="1"/>
</dbReference>
<evidence type="ECO:0000313" key="5">
    <source>
        <dbReference type="EMBL" id="UOF88711.1"/>
    </source>
</evidence>
<gene>
    <name evidence="5" type="ORF">LSG31_12200</name>
</gene>
<keyword evidence="2" id="KW-0238">DNA-binding</keyword>
<dbReference type="SUPFAM" id="SSF47413">
    <property type="entry name" value="lambda repressor-like DNA-binding domains"/>
    <property type="match status" value="1"/>
</dbReference>
<reference evidence="5" key="1">
    <citation type="submission" date="2021-12" db="EMBL/GenBank/DDBJ databases">
        <title>Alicyclobacillaceae gen. nov., sp. nov., isolated from chalcocite enrichment system.</title>
        <authorList>
            <person name="Jiang Z."/>
        </authorList>
    </citation>
    <scope>NUCLEOTIDE SEQUENCE</scope>
    <source>
        <strain evidence="5">MYW30-H2</strain>
    </source>
</reference>
<dbReference type="InterPro" id="IPR046335">
    <property type="entry name" value="LacI/GalR-like_sensor"/>
</dbReference>
<dbReference type="SUPFAM" id="SSF53822">
    <property type="entry name" value="Periplasmic binding protein-like I"/>
    <property type="match status" value="1"/>
</dbReference>
<dbReference type="RefSeq" id="WP_347435390.1">
    <property type="nucleotide sequence ID" value="NZ_CP089291.1"/>
</dbReference>
<dbReference type="PROSITE" id="PS50932">
    <property type="entry name" value="HTH_LACI_2"/>
    <property type="match status" value="1"/>
</dbReference>
<evidence type="ECO:0000256" key="1">
    <source>
        <dbReference type="ARBA" id="ARBA00023015"/>
    </source>
</evidence>
<evidence type="ECO:0000259" key="4">
    <source>
        <dbReference type="PROSITE" id="PS50932"/>
    </source>
</evidence>
<evidence type="ECO:0000256" key="3">
    <source>
        <dbReference type="ARBA" id="ARBA00023163"/>
    </source>
</evidence>
<evidence type="ECO:0000256" key="2">
    <source>
        <dbReference type="ARBA" id="ARBA00023125"/>
    </source>
</evidence>
<keyword evidence="6" id="KW-1185">Reference proteome</keyword>
<dbReference type="EMBL" id="CP089291">
    <property type="protein sequence ID" value="UOF88711.1"/>
    <property type="molecule type" value="Genomic_DNA"/>
</dbReference>
<dbReference type="PRINTS" id="PR00036">
    <property type="entry name" value="HTHLACI"/>
</dbReference>
<dbReference type="Proteomes" id="UP000830167">
    <property type="component" value="Chromosome"/>
</dbReference>
<accession>A0ABY4CH36</accession>
<dbReference type="InterPro" id="IPR010982">
    <property type="entry name" value="Lambda_DNA-bd_dom_sf"/>
</dbReference>
<protein>
    <submittedName>
        <fullName evidence="5">LacI family transcriptional regulator</fullName>
    </submittedName>
</protein>
<dbReference type="CDD" id="cd01392">
    <property type="entry name" value="HTH_LacI"/>
    <property type="match status" value="1"/>
</dbReference>
<dbReference type="Gene3D" id="3.40.50.2300">
    <property type="match status" value="2"/>
</dbReference>
<dbReference type="SMART" id="SM00354">
    <property type="entry name" value="HTH_LACI"/>
    <property type="match status" value="1"/>
</dbReference>
<dbReference type="CDD" id="cd06267">
    <property type="entry name" value="PBP1_LacI_sugar_binding-like"/>
    <property type="match status" value="1"/>
</dbReference>